<dbReference type="InterPro" id="IPR027417">
    <property type="entry name" value="P-loop_NTPase"/>
</dbReference>
<feature type="transmembrane region" description="Helical" evidence="9">
    <location>
        <begin position="331"/>
        <end position="350"/>
    </location>
</feature>
<feature type="transmembrane region" description="Helical" evidence="9">
    <location>
        <begin position="12"/>
        <end position="34"/>
    </location>
</feature>
<dbReference type="PANTHER" id="PTHR45772:SF4">
    <property type="entry name" value="ABC TRANSPORTER ATP-BINDING PROTEIN"/>
    <property type="match status" value="1"/>
</dbReference>
<dbReference type="CDD" id="cd06581">
    <property type="entry name" value="TM_PBP1_LivM_like"/>
    <property type="match status" value="1"/>
</dbReference>
<evidence type="ECO:0000256" key="5">
    <source>
        <dbReference type="ARBA" id="ARBA00022741"/>
    </source>
</evidence>
<evidence type="ECO:0000313" key="11">
    <source>
        <dbReference type="EMBL" id="PYE16928.1"/>
    </source>
</evidence>
<dbReference type="GO" id="GO:0005524">
    <property type="term" value="F:ATP binding"/>
    <property type="evidence" value="ECO:0007669"/>
    <property type="project" value="UniProtKB-KW"/>
</dbReference>
<dbReference type="Pfam" id="PF02653">
    <property type="entry name" value="BPD_transp_2"/>
    <property type="match status" value="2"/>
</dbReference>
<dbReference type="Gene3D" id="3.40.50.300">
    <property type="entry name" value="P-loop containing nucleotide triphosphate hydrolases"/>
    <property type="match status" value="1"/>
</dbReference>
<dbReference type="InterPro" id="IPR003593">
    <property type="entry name" value="AAA+_ATPase"/>
</dbReference>
<evidence type="ECO:0000256" key="3">
    <source>
        <dbReference type="ARBA" id="ARBA00022475"/>
    </source>
</evidence>
<proteinExistence type="predicted"/>
<keyword evidence="12" id="KW-1185">Reference proteome</keyword>
<dbReference type="SUPFAM" id="SSF52540">
    <property type="entry name" value="P-loop containing nucleoside triphosphate hydrolases"/>
    <property type="match status" value="1"/>
</dbReference>
<keyword evidence="7 9" id="KW-1133">Transmembrane helix</keyword>
<evidence type="ECO:0000259" key="10">
    <source>
        <dbReference type="PROSITE" id="PS50893"/>
    </source>
</evidence>
<feature type="transmembrane region" description="Helical" evidence="9">
    <location>
        <begin position="84"/>
        <end position="107"/>
    </location>
</feature>
<dbReference type="GO" id="GO:0015658">
    <property type="term" value="F:branched-chain amino acid transmembrane transporter activity"/>
    <property type="evidence" value="ECO:0007669"/>
    <property type="project" value="InterPro"/>
</dbReference>
<dbReference type="GO" id="GO:0005886">
    <property type="term" value="C:plasma membrane"/>
    <property type="evidence" value="ECO:0007669"/>
    <property type="project" value="UniProtKB-SubCell"/>
</dbReference>
<feature type="transmembrane region" description="Helical" evidence="9">
    <location>
        <begin position="213"/>
        <end position="234"/>
    </location>
</feature>
<feature type="transmembrane region" description="Helical" evidence="9">
    <location>
        <begin position="240"/>
        <end position="270"/>
    </location>
</feature>
<feature type="transmembrane region" description="Helical" evidence="9">
    <location>
        <begin position="291"/>
        <end position="311"/>
    </location>
</feature>
<dbReference type="Pfam" id="PF12399">
    <property type="entry name" value="BCA_ABC_TP_C"/>
    <property type="match status" value="1"/>
</dbReference>
<feature type="domain" description="ABC transporter" evidence="10">
    <location>
        <begin position="682"/>
        <end position="918"/>
    </location>
</feature>
<feature type="transmembrane region" description="Helical" evidence="9">
    <location>
        <begin position="489"/>
        <end position="507"/>
    </location>
</feature>
<evidence type="ECO:0000313" key="12">
    <source>
        <dbReference type="Proteomes" id="UP000247591"/>
    </source>
</evidence>
<name>A0A318RI01_WILLI</name>
<comment type="subcellular location">
    <subcellularLocation>
        <location evidence="1">Cell membrane</location>
        <topology evidence="1">Multi-pass membrane protein</topology>
    </subcellularLocation>
</comment>
<dbReference type="InterPro" id="IPR017871">
    <property type="entry name" value="ABC_transporter-like_CS"/>
</dbReference>
<evidence type="ECO:0000256" key="4">
    <source>
        <dbReference type="ARBA" id="ARBA00022692"/>
    </source>
</evidence>
<dbReference type="AlphaFoldDB" id="A0A318RI01"/>
<reference evidence="11 12" key="1">
    <citation type="submission" date="2018-06" db="EMBL/GenBank/DDBJ databases">
        <title>Genomic Encyclopedia of Type Strains, Phase IV (KMG-IV): sequencing the most valuable type-strain genomes for metagenomic binning, comparative biology and taxonomic classification.</title>
        <authorList>
            <person name="Goeker M."/>
        </authorList>
    </citation>
    <scope>NUCLEOTIDE SEQUENCE [LARGE SCALE GENOMIC DNA]</scope>
    <source>
        <strain evidence="11 12">DSM 45521</strain>
    </source>
</reference>
<dbReference type="InterPro" id="IPR001851">
    <property type="entry name" value="ABC_transp_permease"/>
</dbReference>
<gene>
    <name evidence="11" type="ORF">DFR67_107173</name>
</gene>
<dbReference type="InterPro" id="IPR043428">
    <property type="entry name" value="LivM-like"/>
</dbReference>
<dbReference type="GO" id="GO:0016887">
    <property type="term" value="F:ATP hydrolysis activity"/>
    <property type="evidence" value="ECO:0007669"/>
    <property type="project" value="InterPro"/>
</dbReference>
<evidence type="ECO:0000256" key="7">
    <source>
        <dbReference type="ARBA" id="ARBA00022989"/>
    </source>
</evidence>
<evidence type="ECO:0000256" key="9">
    <source>
        <dbReference type="SAM" id="Phobius"/>
    </source>
</evidence>
<keyword evidence="5" id="KW-0547">Nucleotide-binding</keyword>
<feature type="transmembrane region" description="Helical" evidence="9">
    <location>
        <begin position="405"/>
        <end position="427"/>
    </location>
</feature>
<evidence type="ECO:0000256" key="2">
    <source>
        <dbReference type="ARBA" id="ARBA00022448"/>
    </source>
</evidence>
<dbReference type="Pfam" id="PF00005">
    <property type="entry name" value="ABC_tran"/>
    <property type="match status" value="1"/>
</dbReference>
<keyword evidence="6" id="KW-0067">ATP-binding</keyword>
<evidence type="ECO:0000256" key="8">
    <source>
        <dbReference type="ARBA" id="ARBA00023136"/>
    </source>
</evidence>
<feature type="transmembrane region" description="Helical" evidence="9">
    <location>
        <begin position="562"/>
        <end position="582"/>
    </location>
</feature>
<sequence>MTRIVTLMTQHLVFLLLGLGNGAVFGALALAVVMTYRSSGVLNFATGSIALYTAYAYAYLRQGELLILVPGFPVTVDIGDPMSLWPAMVIALAMAAILGLLLYVIVFRPLRTAPPVAKAVAALGISLLISGLVAQMIGTTPIAVDPIFPTEVWSAGDFRVSSDRIYFAITVIVVAVLLAAVFRFTKFGLATRAAAESERGAYLSGISPDRVAIYNWMISSAVAGLAGILIAPIVPLVPVAYTLFIVPALAAAIAARFQFIVVAAVAGLVIGMFQSEAQNLAAKFDWLPSAGLPELVPLIIILVLLVVRAQPLPSRGAVIERNLGRAPRPEHLVWTTIVFGVIALLGLVLLEDRFRTGLIVSLIMAIVALSTVVVTGYAGQVSLAQLTIAGVAGFTVGPLTSDLHIPFPIAPLLAALIAAVLGVIIGLPALRIRGLTVAVVTLAMAYAVEAVWFRNSDFVGSAGQAVPAPKIFGWDLGIGAGLEYPRLRFGVLCLIVLISVGIGVAVLRRSKLGAQMLAVRANERSAAAAGVNVTVIKIAAFAIAAFIAGLGGSLLAYQQQSVTFDSFSALNGLILFGAVYLAGATSVSGGNLAGITAAGGLLIIVIDEAFTVSGWYPVVASLLLVLTVIFNPEGVVGPVHALIARWRSRSTAPDDTATGAAAAIDVQARERPAVDPDAPPVLELRNVSVRYGGVVAVDNVSFSVGKGTVVGLIGPNGAGKTTLIDAISGFAPHSGDVVLNSKSIDKLVPHKRIRAGLGRTFQAIELYDDLSVLENIKVGLTAASSADGRVSEMNDEARVDAVFALLGLDPVRDRPASELSQGQRQLVSIARALVGSPTALLLDEPAGGLDTSESRWLAEQLRAVRDSGVSILLVDHDMGFVLGLCDRIHVLNFGKVIVSGTPDEVRNDRSVAEAYLGNAHAEEITS</sequence>
<evidence type="ECO:0000256" key="6">
    <source>
        <dbReference type="ARBA" id="ARBA00022840"/>
    </source>
</evidence>
<dbReference type="InterPro" id="IPR051120">
    <property type="entry name" value="ABC_AA/LPS_Transport"/>
</dbReference>
<keyword evidence="8 9" id="KW-0472">Membrane</keyword>
<dbReference type="PROSITE" id="PS00211">
    <property type="entry name" value="ABC_TRANSPORTER_1"/>
    <property type="match status" value="1"/>
</dbReference>
<feature type="transmembrane region" description="Helical" evidence="9">
    <location>
        <begin position="164"/>
        <end position="182"/>
    </location>
</feature>
<dbReference type="Proteomes" id="UP000247591">
    <property type="component" value="Unassembled WGS sequence"/>
</dbReference>
<protein>
    <submittedName>
        <fullName evidence="11">ABC-type branched-subunit amino acid transport system ATPase component</fullName>
    </submittedName>
</protein>
<comment type="caution">
    <text evidence="11">The sequence shown here is derived from an EMBL/GenBank/DDBJ whole genome shotgun (WGS) entry which is preliminary data.</text>
</comment>
<accession>A0A318RI01</accession>
<dbReference type="CDD" id="cd06582">
    <property type="entry name" value="TM_PBP1_LivH_like"/>
    <property type="match status" value="1"/>
</dbReference>
<dbReference type="EMBL" id="QJSP01000007">
    <property type="protein sequence ID" value="PYE16928.1"/>
    <property type="molecule type" value="Genomic_DNA"/>
</dbReference>
<keyword evidence="2" id="KW-0813">Transport</keyword>
<keyword evidence="3" id="KW-1003">Cell membrane</keyword>
<feature type="transmembrane region" description="Helical" evidence="9">
    <location>
        <begin position="357"/>
        <end position="378"/>
    </location>
</feature>
<dbReference type="InterPro" id="IPR003439">
    <property type="entry name" value="ABC_transporter-like_ATP-bd"/>
</dbReference>
<dbReference type="PROSITE" id="PS50893">
    <property type="entry name" value="ABC_TRANSPORTER_2"/>
    <property type="match status" value="1"/>
</dbReference>
<dbReference type="PANTHER" id="PTHR45772">
    <property type="entry name" value="CONSERVED COMPONENT OF ABC TRANSPORTER FOR NATURAL AMINO ACIDS-RELATED"/>
    <property type="match status" value="1"/>
</dbReference>
<dbReference type="InterPro" id="IPR032823">
    <property type="entry name" value="BCA_ABC_TP_C"/>
</dbReference>
<feature type="transmembrane region" description="Helical" evidence="9">
    <location>
        <begin position="119"/>
        <end position="144"/>
    </location>
</feature>
<dbReference type="CDD" id="cd03219">
    <property type="entry name" value="ABC_Mj1267_LivG_branched"/>
    <property type="match status" value="1"/>
</dbReference>
<evidence type="ECO:0000256" key="1">
    <source>
        <dbReference type="ARBA" id="ARBA00004651"/>
    </source>
</evidence>
<feature type="transmembrane region" description="Helical" evidence="9">
    <location>
        <begin position="527"/>
        <end position="550"/>
    </location>
</feature>
<feature type="transmembrane region" description="Helical" evidence="9">
    <location>
        <begin position="434"/>
        <end position="453"/>
    </location>
</feature>
<dbReference type="SMART" id="SM00382">
    <property type="entry name" value="AAA"/>
    <property type="match status" value="1"/>
</dbReference>
<organism evidence="11 12">
    <name type="scientific">Williamsia limnetica</name>
    <dbReference type="NCBI Taxonomy" id="882452"/>
    <lineage>
        <taxon>Bacteria</taxon>
        <taxon>Bacillati</taxon>
        <taxon>Actinomycetota</taxon>
        <taxon>Actinomycetes</taxon>
        <taxon>Mycobacteriales</taxon>
        <taxon>Nocardiaceae</taxon>
        <taxon>Williamsia</taxon>
    </lineage>
</organism>
<keyword evidence="4 9" id="KW-0812">Transmembrane</keyword>